<protein>
    <recommendedName>
        <fullName evidence="5">FAD-binding domain-containing protein</fullName>
    </recommendedName>
</protein>
<dbReference type="Pfam" id="PF21274">
    <property type="entry name" value="Rng_hyd_C"/>
    <property type="match status" value="1"/>
</dbReference>
<dbReference type="InterPro" id="IPR050641">
    <property type="entry name" value="RIFMO-like"/>
</dbReference>
<dbReference type="PRINTS" id="PR00420">
    <property type="entry name" value="RNGMNOXGNASE"/>
</dbReference>
<feature type="compositionally biased region" description="Acidic residues" evidence="4">
    <location>
        <begin position="403"/>
        <end position="413"/>
    </location>
</feature>
<evidence type="ECO:0000313" key="6">
    <source>
        <dbReference type="EMBL" id="OLR92684.1"/>
    </source>
</evidence>
<keyword evidence="7" id="KW-1185">Reference proteome</keyword>
<dbReference type="GO" id="GO:0016709">
    <property type="term" value="F:oxidoreductase activity, acting on paired donors, with incorporation or reduction of molecular oxygen, NAD(P)H as one donor, and incorporation of one atom of oxygen"/>
    <property type="evidence" value="ECO:0007669"/>
    <property type="project" value="UniProtKB-ARBA"/>
</dbReference>
<accession>A0A1Q9LL14</accession>
<keyword evidence="3" id="KW-0274">FAD</keyword>
<dbReference type="Proteomes" id="UP000186040">
    <property type="component" value="Unassembled WGS sequence"/>
</dbReference>
<dbReference type="Gene3D" id="3.30.9.10">
    <property type="entry name" value="D-Amino Acid Oxidase, subunit A, domain 2"/>
    <property type="match status" value="1"/>
</dbReference>
<feature type="region of interest" description="Disordered" evidence="4">
    <location>
        <begin position="403"/>
        <end position="424"/>
    </location>
</feature>
<dbReference type="InterPro" id="IPR002938">
    <property type="entry name" value="FAD-bd"/>
</dbReference>
<evidence type="ECO:0000256" key="2">
    <source>
        <dbReference type="ARBA" id="ARBA00022630"/>
    </source>
</evidence>
<dbReference type="EMBL" id="MKQR01000016">
    <property type="protein sequence ID" value="OLR92684.1"/>
    <property type="molecule type" value="Genomic_DNA"/>
</dbReference>
<proteinExistence type="predicted"/>
<dbReference type="Pfam" id="PF01494">
    <property type="entry name" value="FAD_binding_3"/>
    <property type="match status" value="1"/>
</dbReference>
<dbReference type="PANTHER" id="PTHR43004:SF19">
    <property type="entry name" value="BINDING MONOOXYGENASE, PUTATIVE (JCVI)-RELATED"/>
    <property type="match status" value="1"/>
</dbReference>
<dbReference type="OrthoDB" id="4246007at2"/>
<dbReference type="Gene3D" id="3.50.50.60">
    <property type="entry name" value="FAD/NAD(P)-binding domain"/>
    <property type="match status" value="1"/>
</dbReference>
<dbReference type="SUPFAM" id="SSF51905">
    <property type="entry name" value="FAD/NAD(P)-binding domain"/>
    <property type="match status" value="1"/>
</dbReference>
<evidence type="ECO:0000256" key="4">
    <source>
        <dbReference type="SAM" id="MobiDB-lite"/>
    </source>
</evidence>
<name>A0A1Q9LL14_9PSEU</name>
<keyword evidence="2" id="KW-0285">Flavoprotein</keyword>
<dbReference type="InterPro" id="IPR036188">
    <property type="entry name" value="FAD/NAD-bd_sf"/>
</dbReference>
<comment type="caution">
    <text evidence="6">The sequence shown here is derived from an EMBL/GenBank/DDBJ whole genome shotgun (WGS) entry which is preliminary data.</text>
</comment>
<evidence type="ECO:0000259" key="5">
    <source>
        <dbReference type="Pfam" id="PF01494"/>
    </source>
</evidence>
<dbReference type="GO" id="GO:0071949">
    <property type="term" value="F:FAD binding"/>
    <property type="evidence" value="ECO:0007669"/>
    <property type="project" value="InterPro"/>
</dbReference>
<dbReference type="Gene3D" id="3.40.30.120">
    <property type="match status" value="1"/>
</dbReference>
<sequence>MTKHKVPVLVVGGAYTGLTTALSLAARGVPPLLVERRPGTSTLPKAWGLNARTQELLRTLPGVGARLDAAVEDVRWPRMSIGASLADPDRAFLDPPVDDRDPAPLSPVPPLAWVSQAQVEAILRQCAEEAGAALRFGVELVSFTQDEAGVTARVREVATGREYEVEADYLVAADGVNSRIREDLGIPVEGRGRLGHMYVITFTADLSSYVDKGAVEVIGVAGTGSSFILDGTDRHTLWVEYFPERGQTPDDFTEPRCLERIRAAIGDPSIEPTFINARSFAISHKRAARFREGRVFLAGDSAHSCPPNGGQGGNLAIQDAYDLSWRLALVLGGQAGERLLSTYEVERKPVVNVTLEREVRLAAVSEGRIPASYNPSDPDAPIPTPKEFLGFRYRSEVVLTEPDDDGALQEDPWEATGSPGGRAPHVELTDGTRTLSTHDLFGRGFVLLTGDDTWVGAAREVASDLGVELDAHRIGDLLRDESGEWATRYGVSASGASLVRPDSVVVWRGTGLPEDPAGELSSALTTALAR</sequence>
<dbReference type="RefSeq" id="WP_075975827.1">
    <property type="nucleotide sequence ID" value="NZ_MKQR01000016.1"/>
</dbReference>
<organism evidence="6 7">
    <name type="scientific">Actinokineospora bangkokensis</name>
    <dbReference type="NCBI Taxonomy" id="1193682"/>
    <lineage>
        <taxon>Bacteria</taxon>
        <taxon>Bacillati</taxon>
        <taxon>Actinomycetota</taxon>
        <taxon>Actinomycetes</taxon>
        <taxon>Pseudonocardiales</taxon>
        <taxon>Pseudonocardiaceae</taxon>
        <taxon>Actinokineospora</taxon>
    </lineage>
</organism>
<dbReference type="PANTHER" id="PTHR43004">
    <property type="entry name" value="TRK SYSTEM POTASSIUM UPTAKE PROTEIN"/>
    <property type="match status" value="1"/>
</dbReference>
<evidence type="ECO:0000256" key="1">
    <source>
        <dbReference type="ARBA" id="ARBA00001974"/>
    </source>
</evidence>
<evidence type="ECO:0000256" key="3">
    <source>
        <dbReference type="ARBA" id="ARBA00022827"/>
    </source>
</evidence>
<evidence type="ECO:0000313" key="7">
    <source>
        <dbReference type="Proteomes" id="UP000186040"/>
    </source>
</evidence>
<comment type="cofactor">
    <cofactor evidence="1">
        <name>FAD</name>
        <dbReference type="ChEBI" id="CHEBI:57692"/>
    </cofactor>
</comment>
<gene>
    <name evidence="6" type="ORF">BJP25_21915</name>
</gene>
<reference evidence="6 7" key="1">
    <citation type="submission" date="2016-10" db="EMBL/GenBank/DDBJ databases">
        <title>The Draft Genome Sequence of Actinokineospora bangkokensis 44EHWT reveals the biosynthetic pathway of antifungal compounds Thailandins with unusual extender unit butylmalonyl-CoA.</title>
        <authorList>
            <person name="Greule A."/>
            <person name="Intra B."/>
            <person name="Flemming S."/>
            <person name="Rommel M.G."/>
            <person name="Panbangred W."/>
            <person name="Bechthold A."/>
        </authorList>
    </citation>
    <scope>NUCLEOTIDE SEQUENCE [LARGE SCALE GENOMIC DNA]</scope>
    <source>
        <strain evidence="6 7">44EHW</strain>
    </source>
</reference>
<dbReference type="STRING" id="1193682.BJP25_21915"/>
<dbReference type="AlphaFoldDB" id="A0A1Q9LL14"/>
<feature type="domain" description="FAD-binding" evidence="5">
    <location>
        <begin position="5"/>
        <end position="356"/>
    </location>
</feature>